<evidence type="ECO:0000313" key="11">
    <source>
        <dbReference type="EMBL" id="MPL74058.1"/>
    </source>
</evidence>
<gene>
    <name evidence="11" type="primary">mepA_8</name>
    <name evidence="11" type="ORF">SDC9_19867</name>
</gene>
<reference evidence="11" key="1">
    <citation type="submission" date="2019-08" db="EMBL/GenBank/DDBJ databases">
        <authorList>
            <person name="Kucharzyk K."/>
            <person name="Murdoch R.W."/>
            <person name="Higgins S."/>
            <person name="Loffler F."/>
        </authorList>
    </citation>
    <scope>NUCLEOTIDE SEQUENCE</scope>
</reference>
<keyword evidence="7 10" id="KW-1133">Transmembrane helix</keyword>
<organism evidence="11">
    <name type="scientific">bioreactor metagenome</name>
    <dbReference type="NCBI Taxonomy" id="1076179"/>
    <lineage>
        <taxon>unclassified sequences</taxon>
        <taxon>metagenomes</taxon>
        <taxon>ecological metagenomes</taxon>
    </lineage>
</organism>
<evidence type="ECO:0000256" key="9">
    <source>
        <dbReference type="ARBA" id="ARBA00023251"/>
    </source>
</evidence>
<accession>A0A644U551</accession>
<dbReference type="AlphaFoldDB" id="A0A644U551"/>
<feature type="transmembrane region" description="Helical" evidence="10">
    <location>
        <begin position="62"/>
        <end position="85"/>
    </location>
</feature>
<dbReference type="CDD" id="cd13143">
    <property type="entry name" value="MATE_MepA_like"/>
    <property type="match status" value="1"/>
</dbReference>
<dbReference type="InterPro" id="IPR048279">
    <property type="entry name" value="MdtK-like"/>
</dbReference>
<keyword evidence="9" id="KW-0046">Antibiotic resistance</keyword>
<feature type="transmembrane region" description="Helical" evidence="10">
    <location>
        <begin position="201"/>
        <end position="220"/>
    </location>
</feature>
<feature type="transmembrane region" description="Helical" evidence="10">
    <location>
        <begin position="399"/>
        <end position="418"/>
    </location>
</feature>
<protein>
    <recommendedName>
        <fullName evidence="3">Multidrug export protein MepA</fullName>
    </recommendedName>
</protein>
<feature type="transmembrane region" description="Helical" evidence="10">
    <location>
        <begin position="143"/>
        <end position="161"/>
    </location>
</feature>
<comment type="caution">
    <text evidence="11">The sequence shown here is derived from an EMBL/GenBank/DDBJ whole genome shotgun (WGS) entry which is preliminary data.</text>
</comment>
<feature type="transmembrane region" description="Helical" evidence="10">
    <location>
        <begin position="106"/>
        <end position="131"/>
    </location>
</feature>
<name>A0A644U551_9ZZZZ</name>
<dbReference type="GO" id="GO:0005886">
    <property type="term" value="C:plasma membrane"/>
    <property type="evidence" value="ECO:0007669"/>
    <property type="project" value="UniProtKB-SubCell"/>
</dbReference>
<dbReference type="PANTHER" id="PTHR43549:SF3">
    <property type="entry name" value="MULTIDRUG RESISTANCE PROTEIN YPNP-RELATED"/>
    <property type="match status" value="1"/>
</dbReference>
<evidence type="ECO:0000256" key="8">
    <source>
        <dbReference type="ARBA" id="ARBA00023136"/>
    </source>
</evidence>
<dbReference type="GO" id="GO:0046677">
    <property type="term" value="P:response to antibiotic"/>
    <property type="evidence" value="ECO:0007669"/>
    <property type="project" value="UniProtKB-KW"/>
</dbReference>
<keyword evidence="8 10" id="KW-0472">Membrane</keyword>
<evidence type="ECO:0000256" key="3">
    <source>
        <dbReference type="ARBA" id="ARBA00022106"/>
    </source>
</evidence>
<comment type="subcellular location">
    <subcellularLocation>
        <location evidence="1">Cell membrane</location>
        <topology evidence="1">Multi-pass membrane protein</topology>
    </subcellularLocation>
</comment>
<proteinExistence type="inferred from homology"/>
<evidence type="ECO:0000256" key="5">
    <source>
        <dbReference type="ARBA" id="ARBA00022475"/>
    </source>
</evidence>
<sequence>MSFGHAVSHENPFLTAPIGRLFLSNALPMAVVMSMGGILNLVDGVFVGRFIGAEALAAVSLAFPVAMLLAALATLVGGGMASLLARHLGAGDRRRAGQVFAGAHGLALAVSALLVALWFGFGAMLADAMAAGNARVAGMARDYLTILICGAPIYLLLGLHIDALRNEGRAGLIAAFSVFVNLFNIGANWLGIVVLDLGISGSALGTVTAQALGLVLALGVRARGTGLLPLRVLRRESWGAAWGAVLVLGLPLCLSFLGIALVASLVMLALHRHAAEYALDVAAYGGVTRLLGLAFLSQMAIALALQGIAGNNAGAGRPDRARAALRLAMATAFLWCLAVMLTGIFAGQAVGGWFSGDPRVIGAVALILRPMLALYAISGPILVLAMYFQALGQPRRTAALTLVKPWLLMPALILGLSAGFGARGIWLAFPVADVAMLLLALLIGRATLRPVPGFSMEDAA</sequence>
<feature type="transmembrane region" description="Helical" evidence="10">
    <location>
        <begin position="332"/>
        <end position="354"/>
    </location>
</feature>
<feature type="transmembrane region" description="Helical" evidence="10">
    <location>
        <begin position="360"/>
        <end position="387"/>
    </location>
</feature>
<dbReference type="InterPro" id="IPR052031">
    <property type="entry name" value="Membrane_Transporter-Flippase"/>
</dbReference>
<keyword evidence="4" id="KW-0813">Transport</keyword>
<dbReference type="GO" id="GO:0042910">
    <property type="term" value="F:xenobiotic transmembrane transporter activity"/>
    <property type="evidence" value="ECO:0007669"/>
    <property type="project" value="InterPro"/>
</dbReference>
<feature type="transmembrane region" description="Helical" evidence="10">
    <location>
        <begin position="21"/>
        <end position="42"/>
    </location>
</feature>
<evidence type="ECO:0000256" key="2">
    <source>
        <dbReference type="ARBA" id="ARBA00008417"/>
    </source>
</evidence>
<comment type="similarity">
    <text evidence="2">Belongs to the multi antimicrobial extrusion (MATE) (TC 2.A.66.1) family. MepA subfamily.</text>
</comment>
<dbReference type="Pfam" id="PF01554">
    <property type="entry name" value="MatE"/>
    <property type="match status" value="2"/>
</dbReference>
<dbReference type="InterPro" id="IPR002528">
    <property type="entry name" value="MATE_fam"/>
</dbReference>
<feature type="transmembrane region" description="Helical" evidence="10">
    <location>
        <begin position="424"/>
        <end position="443"/>
    </location>
</feature>
<feature type="transmembrane region" description="Helical" evidence="10">
    <location>
        <begin position="173"/>
        <end position="195"/>
    </location>
</feature>
<dbReference type="PIRSF" id="PIRSF006603">
    <property type="entry name" value="DinF"/>
    <property type="match status" value="1"/>
</dbReference>
<evidence type="ECO:0000256" key="1">
    <source>
        <dbReference type="ARBA" id="ARBA00004651"/>
    </source>
</evidence>
<evidence type="ECO:0000256" key="10">
    <source>
        <dbReference type="SAM" id="Phobius"/>
    </source>
</evidence>
<feature type="transmembrane region" description="Helical" evidence="10">
    <location>
        <begin position="290"/>
        <end position="311"/>
    </location>
</feature>
<feature type="transmembrane region" description="Helical" evidence="10">
    <location>
        <begin position="241"/>
        <end position="270"/>
    </location>
</feature>
<keyword evidence="5" id="KW-1003">Cell membrane</keyword>
<dbReference type="InterPro" id="IPR045070">
    <property type="entry name" value="MATE_MepA-like"/>
</dbReference>
<evidence type="ECO:0000256" key="4">
    <source>
        <dbReference type="ARBA" id="ARBA00022448"/>
    </source>
</evidence>
<dbReference type="PANTHER" id="PTHR43549">
    <property type="entry name" value="MULTIDRUG RESISTANCE PROTEIN YPNP-RELATED"/>
    <property type="match status" value="1"/>
</dbReference>
<evidence type="ECO:0000256" key="6">
    <source>
        <dbReference type="ARBA" id="ARBA00022692"/>
    </source>
</evidence>
<evidence type="ECO:0000256" key="7">
    <source>
        <dbReference type="ARBA" id="ARBA00022989"/>
    </source>
</evidence>
<keyword evidence="6 10" id="KW-0812">Transmembrane</keyword>
<dbReference type="GO" id="GO:0015297">
    <property type="term" value="F:antiporter activity"/>
    <property type="evidence" value="ECO:0007669"/>
    <property type="project" value="InterPro"/>
</dbReference>
<dbReference type="EMBL" id="VSSQ01000078">
    <property type="protein sequence ID" value="MPL74058.1"/>
    <property type="molecule type" value="Genomic_DNA"/>
</dbReference>